<dbReference type="PATRIC" id="fig|1173022.3.peg.2999"/>
<dbReference type="HOGENOM" id="CLU_009583_2_5_3"/>
<dbReference type="InterPro" id="IPR050194">
    <property type="entry name" value="Glycosyltransferase_grp1"/>
</dbReference>
<dbReference type="Gene3D" id="3.40.50.2000">
    <property type="entry name" value="Glycogen Phosphorylase B"/>
    <property type="match status" value="2"/>
</dbReference>
<dbReference type="Proteomes" id="UP000010472">
    <property type="component" value="Chromosome"/>
</dbReference>
<dbReference type="SUPFAM" id="SSF53756">
    <property type="entry name" value="UDP-Glycosyltransferase/glycogen phosphorylase"/>
    <property type="match status" value="1"/>
</dbReference>
<reference evidence="3 4" key="1">
    <citation type="submission" date="2012-06" db="EMBL/GenBank/DDBJ databases">
        <title>Finished chromosome of genome of Crinalium epipsammum PCC 9333.</title>
        <authorList>
            <consortium name="US DOE Joint Genome Institute"/>
            <person name="Gugger M."/>
            <person name="Coursin T."/>
            <person name="Rippka R."/>
            <person name="Tandeau De Marsac N."/>
            <person name="Huntemann M."/>
            <person name="Wei C.-L."/>
            <person name="Han J."/>
            <person name="Detter J.C."/>
            <person name="Han C."/>
            <person name="Tapia R."/>
            <person name="Davenport K."/>
            <person name="Daligault H."/>
            <person name="Erkkila T."/>
            <person name="Gu W."/>
            <person name="Munk A.C.C."/>
            <person name="Teshima H."/>
            <person name="Xu Y."/>
            <person name="Chain P."/>
            <person name="Chen A."/>
            <person name="Krypides N."/>
            <person name="Mavromatis K."/>
            <person name="Markowitz V."/>
            <person name="Szeto E."/>
            <person name="Ivanova N."/>
            <person name="Mikhailova N."/>
            <person name="Ovchinnikova G."/>
            <person name="Pagani I."/>
            <person name="Pati A."/>
            <person name="Goodwin L."/>
            <person name="Peters L."/>
            <person name="Pitluck S."/>
            <person name="Woyke T."/>
            <person name="Kerfeld C."/>
        </authorList>
    </citation>
    <scope>NUCLEOTIDE SEQUENCE [LARGE SCALE GENOMIC DNA]</scope>
    <source>
        <strain evidence="3 4">PCC 9333</strain>
    </source>
</reference>
<dbReference type="GO" id="GO:0016758">
    <property type="term" value="F:hexosyltransferase activity"/>
    <property type="evidence" value="ECO:0007669"/>
    <property type="project" value="TreeGrafter"/>
</dbReference>
<dbReference type="AlphaFoldDB" id="K9W1K0"/>
<organism evidence="3 4">
    <name type="scientific">Crinalium epipsammum PCC 9333</name>
    <dbReference type="NCBI Taxonomy" id="1173022"/>
    <lineage>
        <taxon>Bacteria</taxon>
        <taxon>Bacillati</taxon>
        <taxon>Cyanobacteriota</taxon>
        <taxon>Cyanophyceae</taxon>
        <taxon>Gomontiellales</taxon>
        <taxon>Gomontiellaceae</taxon>
        <taxon>Crinalium</taxon>
    </lineage>
</organism>
<dbReference type="PANTHER" id="PTHR45947:SF3">
    <property type="entry name" value="SULFOQUINOVOSYL TRANSFERASE SQD2"/>
    <property type="match status" value="1"/>
</dbReference>
<protein>
    <submittedName>
        <fullName evidence="3">Glycosyl transferase group 1</fullName>
    </submittedName>
</protein>
<evidence type="ECO:0000259" key="1">
    <source>
        <dbReference type="Pfam" id="PF00534"/>
    </source>
</evidence>
<proteinExistence type="predicted"/>
<name>K9W1K0_9CYAN</name>
<dbReference type="InterPro" id="IPR001296">
    <property type="entry name" value="Glyco_trans_1"/>
</dbReference>
<gene>
    <name evidence="3" type="ORF">Cri9333_2764</name>
</gene>
<sequence length="388" mass="43795">MVDIAEKPDTDKKFEIICVGMGWFPHEPGGLNRYVYELTHALAASQDRVELCGLGIPEGLENYPLKLTNLAEADSPIWQRLWFILQNFLKRKSTQPNAINLHFALYSFPVLQVLPKHVPITFTFHGPWALESQLEGTNQLGARVKHWLEKIVYHRCDRFIVLSKAFGTILHQEYQVPWSKIHIIPGGVDLSRFQPNLSRQEARTQLNWPQDRPILFTPRRLVHRVGLDKLLTAIATIKPQLPDVWLAIAGKGPLQAVLEQQATDLGLNDNVKFLGFLPDEQLPIAYQAADLTVMPSQSLEGFGLVVLESLACGTPTLCTPVGGMPEILEPFSPNLITYSTEATAIAERLEELLIRRIPMPSREACREYAATNFDWQKIAQQVRQVLLS</sequence>
<dbReference type="STRING" id="1173022.Cri9333_2764"/>
<evidence type="ECO:0000313" key="3">
    <source>
        <dbReference type="EMBL" id="AFZ13612.1"/>
    </source>
</evidence>
<dbReference type="eggNOG" id="COG0438">
    <property type="taxonomic scope" value="Bacteria"/>
</dbReference>
<feature type="domain" description="Glycosyl transferase family 1" evidence="1">
    <location>
        <begin position="199"/>
        <end position="370"/>
    </location>
</feature>
<dbReference type="KEGG" id="cep:Cri9333_2764"/>
<dbReference type="Pfam" id="PF13439">
    <property type="entry name" value="Glyco_transf_4"/>
    <property type="match status" value="1"/>
</dbReference>
<keyword evidence="4" id="KW-1185">Reference proteome</keyword>
<accession>K9W1K0</accession>
<evidence type="ECO:0000313" key="4">
    <source>
        <dbReference type="Proteomes" id="UP000010472"/>
    </source>
</evidence>
<keyword evidence="3" id="KW-0808">Transferase</keyword>
<dbReference type="EMBL" id="CP003620">
    <property type="protein sequence ID" value="AFZ13612.1"/>
    <property type="molecule type" value="Genomic_DNA"/>
</dbReference>
<feature type="domain" description="Glycosyltransferase subfamily 4-like N-terminal" evidence="2">
    <location>
        <begin position="28"/>
        <end position="192"/>
    </location>
</feature>
<dbReference type="PANTHER" id="PTHR45947">
    <property type="entry name" value="SULFOQUINOVOSYL TRANSFERASE SQD2"/>
    <property type="match status" value="1"/>
</dbReference>
<evidence type="ECO:0000259" key="2">
    <source>
        <dbReference type="Pfam" id="PF13439"/>
    </source>
</evidence>
<dbReference type="Pfam" id="PF00534">
    <property type="entry name" value="Glycos_transf_1"/>
    <property type="match status" value="1"/>
</dbReference>
<dbReference type="InterPro" id="IPR028098">
    <property type="entry name" value="Glyco_trans_4-like_N"/>
</dbReference>
<dbReference type="CDD" id="cd03801">
    <property type="entry name" value="GT4_PimA-like"/>
    <property type="match status" value="1"/>
</dbReference>